<evidence type="ECO:0000256" key="2">
    <source>
        <dbReference type="SAM" id="SignalP"/>
    </source>
</evidence>
<name>A0A917BJR0_9ACTN</name>
<sequence length="220" mass="23711">MGERAVVSGRRVVRTVAPLLLGVSLLGSVAPALAKSHTTTDAKNDVVRYDDALGDSDSRGVLDPTRTAGDIVSLKTFHGPHRVKLTMTFQAMSRASENSPATHVFNIKTAGNRHYDLVIFATGGKTQPDRYFARRNGTEVKCRKLTSSMDYAAKQVKVSIPRACLGNPRWVRVGAGEGTFTGSFLDDNPITLFVDEAGRTGRTGDNSDSLPPLGPRVRRG</sequence>
<feature type="region of interest" description="Disordered" evidence="1">
    <location>
        <begin position="197"/>
        <end position="220"/>
    </location>
</feature>
<accession>A0A917BJR0</accession>
<reference evidence="3" key="2">
    <citation type="submission" date="2020-09" db="EMBL/GenBank/DDBJ databases">
        <authorList>
            <person name="Sun Q."/>
            <person name="Zhou Y."/>
        </authorList>
    </citation>
    <scope>NUCLEOTIDE SEQUENCE</scope>
    <source>
        <strain evidence="3">CGMCC 1.16067</strain>
    </source>
</reference>
<evidence type="ECO:0000313" key="4">
    <source>
        <dbReference type="Proteomes" id="UP000649179"/>
    </source>
</evidence>
<feature type="chain" id="PRO_5036999103" description="PLAT domain-containing protein" evidence="2">
    <location>
        <begin position="35"/>
        <end position="220"/>
    </location>
</feature>
<dbReference type="EMBL" id="BMKQ01000001">
    <property type="protein sequence ID" value="GGF48354.1"/>
    <property type="molecule type" value="Genomic_DNA"/>
</dbReference>
<evidence type="ECO:0008006" key="5">
    <source>
        <dbReference type="Google" id="ProtNLM"/>
    </source>
</evidence>
<organism evidence="3 4">
    <name type="scientific">Marmoricola endophyticus</name>
    <dbReference type="NCBI Taxonomy" id="2040280"/>
    <lineage>
        <taxon>Bacteria</taxon>
        <taxon>Bacillati</taxon>
        <taxon>Actinomycetota</taxon>
        <taxon>Actinomycetes</taxon>
        <taxon>Propionibacteriales</taxon>
        <taxon>Nocardioidaceae</taxon>
        <taxon>Marmoricola</taxon>
    </lineage>
</organism>
<keyword evidence="2" id="KW-0732">Signal</keyword>
<keyword evidence="4" id="KW-1185">Reference proteome</keyword>
<gene>
    <name evidence="3" type="ORF">GCM10011519_22950</name>
</gene>
<evidence type="ECO:0000313" key="3">
    <source>
        <dbReference type="EMBL" id="GGF48354.1"/>
    </source>
</evidence>
<evidence type="ECO:0000256" key="1">
    <source>
        <dbReference type="SAM" id="MobiDB-lite"/>
    </source>
</evidence>
<proteinExistence type="predicted"/>
<dbReference type="Proteomes" id="UP000649179">
    <property type="component" value="Unassembled WGS sequence"/>
</dbReference>
<protein>
    <recommendedName>
        <fullName evidence="5">PLAT domain-containing protein</fullName>
    </recommendedName>
</protein>
<reference evidence="3" key="1">
    <citation type="journal article" date="2014" name="Int. J. Syst. Evol. Microbiol.">
        <title>Complete genome sequence of Corynebacterium casei LMG S-19264T (=DSM 44701T), isolated from a smear-ripened cheese.</title>
        <authorList>
            <consortium name="US DOE Joint Genome Institute (JGI-PGF)"/>
            <person name="Walter F."/>
            <person name="Albersmeier A."/>
            <person name="Kalinowski J."/>
            <person name="Ruckert C."/>
        </authorList>
    </citation>
    <scope>NUCLEOTIDE SEQUENCE</scope>
    <source>
        <strain evidence="3">CGMCC 1.16067</strain>
    </source>
</reference>
<comment type="caution">
    <text evidence="3">The sequence shown here is derived from an EMBL/GenBank/DDBJ whole genome shotgun (WGS) entry which is preliminary data.</text>
</comment>
<dbReference type="AlphaFoldDB" id="A0A917BJR0"/>
<feature type="signal peptide" evidence="2">
    <location>
        <begin position="1"/>
        <end position="34"/>
    </location>
</feature>